<reference evidence="4" key="1">
    <citation type="journal article" date="2015" name="MBio">
        <title>Genome-Resolved Metagenomic Analysis Reveals Roles for Candidate Phyla and Other Microbial Community Members in Biogeochemical Transformations in Oil Reservoirs.</title>
        <authorList>
            <person name="Hu P."/>
            <person name="Tom L."/>
            <person name="Singh A."/>
            <person name="Thomas B.C."/>
            <person name="Baker B.J."/>
            <person name="Piceno Y.M."/>
            <person name="Andersen G.L."/>
            <person name="Banfield J.F."/>
        </authorList>
    </citation>
    <scope>NUCLEOTIDE SEQUENCE [LARGE SCALE GENOMIC DNA]</scope>
</reference>
<dbReference type="GO" id="GO:0008233">
    <property type="term" value="F:peptidase activity"/>
    <property type="evidence" value="ECO:0007669"/>
    <property type="project" value="UniProtKB-KW"/>
</dbReference>
<dbReference type="SUPFAM" id="SSF52317">
    <property type="entry name" value="Class I glutamine amidotransferase-like"/>
    <property type="match status" value="1"/>
</dbReference>
<dbReference type="Proteomes" id="UP000054598">
    <property type="component" value="Unassembled WGS sequence"/>
</dbReference>
<dbReference type="AlphaFoldDB" id="A0A101J2A3"/>
<comment type="caution">
    <text evidence="3">The sequence shown here is derived from an EMBL/GenBank/DDBJ whole genome shotgun (WGS) entry which is preliminary data.</text>
</comment>
<evidence type="ECO:0000256" key="1">
    <source>
        <dbReference type="ARBA" id="ARBA00008542"/>
    </source>
</evidence>
<dbReference type="PANTHER" id="PTHR48094">
    <property type="entry name" value="PROTEIN/NUCLEIC ACID DEGLYCASE DJ-1-RELATED"/>
    <property type="match status" value="1"/>
</dbReference>
<dbReference type="InterPro" id="IPR002818">
    <property type="entry name" value="DJ-1/PfpI"/>
</dbReference>
<organism evidence="3 4">
    <name type="scientific">Methanoculleus marisnigri</name>
    <dbReference type="NCBI Taxonomy" id="2198"/>
    <lineage>
        <taxon>Archaea</taxon>
        <taxon>Methanobacteriati</taxon>
        <taxon>Methanobacteriota</taxon>
        <taxon>Stenosarchaea group</taxon>
        <taxon>Methanomicrobia</taxon>
        <taxon>Methanomicrobiales</taxon>
        <taxon>Methanomicrobiaceae</taxon>
        <taxon>Methanoculleus</taxon>
    </lineage>
</organism>
<dbReference type="PANTHER" id="PTHR48094:SF12">
    <property type="entry name" value="PARKINSON DISEASE PROTEIN 7 HOMOLOG"/>
    <property type="match status" value="1"/>
</dbReference>
<evidence type="ECO:0000259" key="2">
    <source>
        <dbReference type="Pfam" id="PF01965"/>
    </source>
</evidence>
<dbReference type="InterPro" id="IPR006286">
    <property type="entry name" value="C56_PfpI-like"/>
</dbReference>
<name>A0A101J2A3_9EURY</name>
<dbReference type="GO" id="GO:0006508">
    <property type="term" value="P:proteolysis"/>
    <property type="evidence" value="ECO:0007669"/>
    <property type="project" value="UniProtKB-KW"/>
</dbReference>
<dbReference type="Gene3D" id="3.40.50.880">
    <property type="match status" value="1"/>
</dbReference>
<evidence type="ECO:0000313" key="4">
    <source>
        <dbReference type="Proteomes" id="UP000054598"/>
    </source>
</evidence>
<keyword evidence="3" id="KW-0378">Hydrolase</keyword>
<keyword evidence="3" id="KW-0645">Protease</keyword>
<dbReference type="Pfam" id="PF01965">
    <property type="entry name" value="DJ-1_PfpI"/>
    <property type="match status" value="1"/>
</dbReference>
<feature type="domain" description="DJ-1/PfpI" evidence="2">
    <location>
        <begin position="2"/>
        <end position="167"/>
    </location>
</feature>
<accession>A0A101J2A3</accession>
<proteinExistence type="inferred from homology"/>
<comment type="similarity">
    <text evidence="1">Belongs to the peptidase C56 family.</text>
</comment>
<dbReference type="InterPro" id="IPR050325">
    <property type="entry name" value="Prot/Nucl_acid_deglycase"/>
</dbReference>
<protein>
    <submittedName>
        <fullName evidence="3">Intracellular protease, PfpI family</fullName>
    </submittedName>
</protein>
<sequence length="171" mass="17828">MKLLLAVAPERFRDEELETPKRVFEEAGIDVDIASTVAGTCTGMLGATAEAAMAFDDVDPDDYVGIVVVGGAGSQEHLWGSEILLTLVQSFFEQGKVVAAICLAPVVLARAGILAGRQATVYPSPAAVPEMKKAGANLLEIPVVADMQIVTANGPLAAAQFADTIITKLEC</sequence>
<dbReference type="EMBL" id="LGHE01000004">
    <property type="protein sequence ID" value="KUL05629.1"/>
    <property type="molecule type" value="Genomic_DNA"/>
</dbReference>
<dbReference type="GO" id="GO:0005737">
    <property type="term" value="C:cytoplasm"/>
    <property type="evidence" value="ECO:0007669"/>
    <property type="project" value="TreeGrafter"/>
</dbReference>
<dbReference type="PATRIC" id="fig|2198.3.peg.1764"/>
<evidence type="ECO:0000313" key="3">
    <source>
        <dbReference type="EMBL" id="KUL05629.1"/>
    </source>
</evidence>
<dbReference type="InterPro" id="IPR029062">
    <property type="entry name" value="Class_I_gatase-like"/>
</dbReference>
<gene>
    <name evidence="3" type="ORF">XE10_0073</name>
</gene>
<dbReference type="NCBIfam" id="TIGR01382">
    <property type="entry name" value="PfpI"/>
    <property type="match status" value="1"/>
</dbReference>